<accession>A0A5N5WD86</accession>
<reference evidence="4 5" key="1">
    <citation type="journal article" date="2019" name="Microb. Cell Fact.">
        <title>Exploring novel herbicidin analogues by transcriptional regulator overexpression and MS/MS molecular networking.</title>
        <authorList>
            <person name="Shi Y."/>
            <person name="Gu R."/>
            <person name="Li Y."/>
            <person name="Wang X."/>
            <person name="Ren W."/>
            <person name="Li X."/>
            <person name="Wang L."/>
            <person name="Xie Y."/>
            <person name="Hong B."/>
        </authorList>
    </citation>
    <scope>NUCLEOTIDE SEQUENCE [LARGE SCALE GENOMIC DNA]</scope>
    <source>
        <strain evidence="4 5">US-43</strain>
    </source>
</reference>
<dbReference type="AlphaFoldDB" id="A0A5N5WD86"/>
<feature type="signal peptide" evidence="2">
    <location>
        <begin position="1"/>
        <end position="29"/>
    </location>
</feature>
<dbReference type="EMBL" id="VOKX01000009">
    <property type="protein sequence ID" value="KAB7850296.1"/>
    <property type="molecule type" value="Genomic_DNA"/>
</dbReference>
<keyword evidence="2" id="KW-0732">Signal</keyword>
<gene>
    <name evidence="4" type="ORF">FRZ00_06860</name>
</gene>
<feature type="chain" id="PRO_5038908968" evidence="2">
    <location>
        <begin position="30"/>
        <end position="297"/>
    </location>
</feature>
<evidence type="ECO:0000313" key="5">
    <source>
        <dbReference type="Proteomes" id="UP000327000"/>
    </source>
</evidence>
<feature type="compositionally biased region" description="Low complexity" evidence="1">
    <location>
        <begin position="35"/>
        <end position="51"/>
    </location>
</feature>
<proteinExistence type="predicted"/>
<name>A0A5N5WD86_STRMB</name>
<dbReference type="OrthoDB" id="5561551at2"/>
<sequence>MRTSTDRPSRTAAAALTAVAALTAGLLTAGCDDRAPGAAAERPAAKPRASAGPVWNTRPDSLASLGDSITRGFDACRLLKDCPEVSWATGTEVDSLAARLLPSPQTRSWNFARTGARMADLPRQVAAAVPHRPQLVTVLLGANDACRADVAEMTSVKDFRADFEKSLKELRRSLPKTQVYVASVPDLKRLWSEGSKSPLGKQVWKLGICPSMLRDSELVDAPTRERREKVDRRVKEYNAVLEDVCRRDLLCRYDGGSVHSYGFTGADLSHWDWFHPNKEGQRQLAELAYRRITTAGR</sequence>
<keyword evidence="4" id="KW-0378">Hydrolase</keyword>
<dbReference type="PANTHER" id="PTHR21325:SF31">
    <property type="entry name" value="GH22081P-RELATED"/>
    <property type="match status" value="1"/>
</dbReference>
<keyword evidence="5" id="KW-1185">Reference proteome</keyword>
<dbReference type="Pfam" id="PF13472">
    <property type="entry name" value="Lipase_GDSL_2"/>
    <property type="match status" value="1"/>
</dbReference>
<organism evidence="4 5">
    <name type="scientific">Streptomyces mobaraensis</name>
    <name type="common">Streptoverticillium mobaraense</name>
    <dbReference type="NCBI Taxonomy" id="35621"/>
    <lineage>
        <taxon>Bacteria</taxon>
        <taxon>Bacillati</taxon>
        <taxon>Actinomycetota</taxon>
        <taxon>Actinomycetes</taxon>
        <taxon>Kitasatosporales</taxon>
        <taxon>Streptomycetaceae</taxon>
        <taxon>Streptomyces</taxon>
    </lineage>
</organism>
<evidence type="ECO:0000256" key="2">
    <source>
        <dbReference type="SAM" id="SignalP"/>
    </source>
</evidence>
<evidence type="ECO:0000259" key="3">
    <source>
        <dbReference type="Pfam" id="PF13472"/>
    </source>
</evidence>
<dbReference type="InterPro" id="IPR013830">
    <property type="entry name" value="SGNH_hydro"/>
</dbReference>
<dbReference type="Gene3D" id="3.40.50.1110">
    <property type="entry name" value="SGNH hydrolase"/>
    <property type="match status" value="1"/>
</dbReference>
<comment type="caution">
    <text evidence="4">The sequence shown here is derived from an EMBL/GenBank/DDBJ whole genome shotgun (WGS) entry which is preliminary data.</text>
</comment>
<dbReference type="SUPFAM" id="SSF52266">
    <property type="entry name" value="SGNH hydrolase"/>
    <property type="match status" value="1"/>
</dbReference>
<dbReference type="CDD" id="cd01832">
    <property type="entry name" value="SGNH_hydrolase_like_1"/>
    <property type="match status" value="1"/>
</dbReference>
<evidence type="ECO:0000256" key="1">
    <source>
        <dbReference type="SAM" id="MobiDB-lite"/>
    </source>
</evidence>
<protein>
    <submittedName>
        <fullName evidence="4">SGNH/GDSL hydrolase family protein</fullName>
    </submittedName>
</protein>
<dbReference type="GO" id="GO:0004620">
    <property type="term" value="F:phospholipase activity"/>
    <property type="evidence" value="ECO:0007669"/>
    <property type="project" value="InterPro"/>
</dbReference>
<feature type="domain" description="SGNH hydrolase-type esterase" evidence="3">
    <location>
        <begin position="65"/>
        <end position="282"/>
    </location>
</feature>
<dbReference type="RefSeq" id="WP_004946786.1">
    <property type="nucleotide sequence ID" value="NZ_VOKX01000009.1"/>
</dbReference>
<dbReference type="InterPro" id="IPR038885">
    <property type="entry name" value="PLB1"/>
</dbReference>
<evidence type="ECO:0000313" key="4">
    <source>
        <dbReference type="EMBL" id="KAB7850296.1"/>
    </source>
</evidence>
<dbReference type="InterPro" id="IPR036514">
    <property type="entry name" value="SGNH_hydro_sf"/>
</dbReference>
<dbReference type="Proteomes" id="UP000327000">
    <property type="component" value="Unassembled WGS sequence"/>
</dbReference>
<dbReference type="PANTHER" id="PTHR21325">
    <property type="entry name" value="PHOSPHOLIPASE B, PLB1"/>
    <property type="match status" value="1"/>
</dbReference>
<feature type="region of interest" description="Disordered" evidence="1">
    <location>
        <begin position="35"/>
        <end position="55"/>
    </location>
</feature>
<dbReference type="PROSITE" id="PS51257">
    <property type="entry name" value="PROKAR_LIPOPROTEIN"/>
    <property type="match status" value="1"/>
</dbReference>